<dbReference type="InterPro" id="IPR001789">
    <property type="entry name" value="Sig_transdc_resp-reg_receiver"/>
</dbReference>
<evidence type="ECO:0000256" key="4">
    <source>
        <dbReference type="ARBA" id="ARBA00012438"/>
    </source>
</evidence>
<evidence type="ECO:0000259" key="22">
    <source>
        <dbReference type="PROSITE" id="PS50885"/>
    </source>
</evidence>
<gene>
    <name evidence="23" type="ordered locus">Npun_F5479</name>
</gene>
<keyword evidence="13" id="KW-0902">Two-component regulatory system</keyword>
<dbReference type="FunFam" id="1.10.287.130:FF:000038">
    <property type="entry name" value="Sensory transduction histidine kinase"/>
    <property type="match status" value="1"/>
</dbReference>
<evidence type="ECO:0000256" key="16">
    <source>
        <dbReference type="ARBA" id="ARBA00074306"/>
    </source>
</evidence>
<dbReference type="InterPro" id="IPR036890">
    <property type="entry name" value="HATPase_C_sf"/>
</dbReference>
<dbReference type="FunFam" id="3.30.565.10:FF:000010">
    <property type="entry name" value="Sensor histidine kinase RcsC"/>
    <property type="match status" value="1"/>
</dbReference>
<dbReference type="SMART" id="SM00388">
    <property type="entry name" value="HisKA"/>
    <property type="match status" value="1"/>
</dbReference>
<dbReference type="eggNOG" id="COG0745">
    <property type="taxonomic scope" value="Bacteria"/>
</dbReference>
<dbReference type="AlphaFoldDB" id="B2J5Q4"/>
<dbReference type="EMBL" id="CP001037">
    <property type="protein sequence ID" value="ACC83786.1"/>
    <property type="molecule type" value="Genomic_DNA"/>
</dbReference>
<dbReference type="InterPro" id="IPR036097">
    <property type="entry name" value="HisK_dim/P_sf"/>
</dbReference>
<dbReference type="CDD" id="cd06225">
    <property type="entry name" value="HAMP"/>
    <property type="match status" value="1"/>
</dbReference>
<dbReference type="PROSITE" id="PS50885">
    <property type="entry name" value="HAMP"/>
    <property type="match status" value="1"/>
</dbReference>
<keyword evidence="7" id="KW-0808">Transferase</keyword>
<keyword evidence="23" id="KW-0378">Hydrolase</keyword>
<dbReference type="SUPFAM" id="SSF55874">
    <property type="entry name" value="ATPase domain of HSP90 chaperone/DNA topoisomerase II/histidine kinase"/>
    <property type="match status" value="1"/>
</dbReference>
<dbReference type="CDD" id="cd12913">
    <property type="entry name" value="PDC1_MCP_like"/>
    <property type="match status" value="1"/>
</dbReference>
<dbReference type="GO" id="GO:0005524">
    <property type="term" value="F:ATP binding"/>
    <property type="evidence" value="ECO:0007669"/>
    <property type="project" value="UniProtKB-KW"/>
</dbReference>
<dbReference type="InterPro" id="IPR003660">
    <property type="entry name" value="HAMP_dom"/>
</dbReference>
<keyword evidence="10 23" id="KW-0418">Kinase</keyword>
<dbReference type="EnsemblBacteria" id="ACC83786">
    <property type="protein sequence ID" value="ACC83786"/>
    <property type="gene ID" value="Npun_F5479"/>
</dbReference>
<keyword evidence="5" id="KW-1003">Cell membrane</keyword>
<keyword evidence="14 19" id="KW-0472">Membrane</keyword>
<organism evidence="23 24">
    <name type="scientific">Nostoc punctiforme (strain ATCC 29133 / PCC 73102)</name>
    <dbReference type="NCBI Taxonomy" id="63737"/>
    <lineage>
        <taxon>Bacteria</taxon>
        <taxon>Bacillati</taxon>
        <taxon>Cyanobacteriota</taxon>
        <taxon>Cyanophyceae</taxon>
        <taxon>Nostocales</taxon>
        <taxon>Nostocaceae</taxon>
        <taxon>Nostoc</taxon>
    </lineage>
</organism>
<dbReference type="InterPro" id="IPR005467">
    <property type="entry name" value="His_kinase_dom"/>
</dbReference>
<dbReference type="SUPFAM" id="SSF52172">
    <property type="entry name" value="CheY-like"/>
    <property type="match status" value="1"/>
</dbReference>
<evidence type="ECO:0000256" key="13">
    <source>
        <dbReference type="ARBA" id="ARBA00023012"/>
    </source>
</evidence>
<dbReference type="Gene3D" id="3.30.450.20">
    <property type="entry name" value="PAS domain"/>
    <property type="match status" value="1"/>
</dbReference>
<reference evidence="23 24" key="2">
    <citation type="journal article" date="2013" name="Plant Physiol.">
        <title>A Nostoc punctiforme Sugar Transporter Necessary to Establish a Cyanobacterium-Plant Symbiosis.</title>
        <authorList>
            <person name="Ekman M."/>
            <person name="Picossi S."/>
            <person name="Campbell E.L."/>
            <person name="Meeks J.C."/>
            <person name="Flores E."/>
        </authorList>
    </citation>
    <scope>NUCLEOTIDE SEQUENCE [LARGE SCALE GENOMIC DNA]</scope>
    <source>
        <strain evidence="24">ATCC 29133 / PCC 73102</strain>
    </source>
</reference>
<evidence type="ECO:0000256" key="2">
    <source>
        <dbReference type="ARBA" id="ARBA00004651"/>
    </source>
</evidence>
<evidence type="ECO:0000256" key="18">
    <source>
        <dbReference type="SAM" id="Coils"/>
    </source>
</evidence>
<keyword evidence="18" id="KW-0175">Coiled coil</keyword>
<evidence type="ECO:0000256" key="9">
    <source>
        <dbReference type="ARBA" id="ARBA00022741"/>
    </source>
</evidence>
<dbReference type="Pfam" id="PF00512">
    <property type="entry name" value="HisKA"/>
    <property type="match status" value="1"/>
</dbReference>
<dbReference type="InterPro" id="IPR004358">
    <property type="entry name" value="Sig_transdc_His_kin-like_C"/>
</dbReference>
<feature type="modified residue" description="4-aspartylphosphate" evidence="17">
    <location>
        <position position="773"/>
    </location>
</feature>
<comment type="catalytic activity">
    <reaction evidence="1">
        <text>ATP + protein L-histidine = ADP + protein N-phospho-L-histidine.</text>
        <dbReference type="EC" id="2.7.13.3"/>
    </reaction>
</comment>
<dbReference type="CDD" id="cd16922">
    <property type="entry name" value="HATPase_EvgS-ArcB-TorS-like"/>
    <property type="match status" value="1"/>
</dbReference>
<dbReference type="InterPro" id="IPR003661">
    <property type="entry name" value="HisK_dim/P_dom"/>
</dbReference>
<dbReference type="GO" id="GO:0016787">
    <property type="term" value="F:hydrolase activity"/>
    <property type="evidence" value="ECO:0007669"/>
    <property type="project" value="UniProtKB-KW"/>
</dbReference>
<keyword evidence="8 19" id="KW-0812">Transmembrane</keyword>
<evidence type="ECO:0000259" key="21">
    <source>
        <dbReference type="PROSITE" id="PS50110"/>
    </source>
</evidence>
<dbReference type="PANTHER" id="PTHR43047">
    <property type="entry name" value="TWO-COMPONENT HISTIDINE PROTEIN KINASE"/>
    <property type="match status" value="1"/>
</dbReference>
<proteinExistence type="inferred from homology"/>
<keyword evidence="12 19" id="KW-1133">Transmembrane helix</keyword>
<dbReference type="Pfam" id="PF02518">
    <property type="entry name" value="HATPase_c"/>
    <property type="match status" value="1"/>
</dbReference>
<protein>
    <recommendedName>
        <fullName evidence="16">Circadian input-output histidine kinase CikA</fullName>
        <ecNumber evidence="4">2.7.13.3</ecNumber>
    </recommendedName>
</protein>
<dbReference type="InterPro" id="IPR011006">
    <property type="entry name" value="CheY-like_superfamily"/>
</dbReference>
<dbReference type="eggNOG" id="COG2205">
    <property type="taxonomic scope" value="Bacteria"/>
</dbReference>
<accession>B2J5Q4</accession>
<evidence type="ECO:0000256" key="10">
    <source>
        <dbReference type="ARBA" id="ARBA00022777"/>
    </source>
</evidence>
<dbReference type="Gene3D" id="3.40.50.2300">
    <property type="match status" value="1"/>
</dbReference>
<dbReference type="HOGENOM" id="CLU_000445_114_10_3"/>
<evidence type="ECO:0000313" key="23">
    <source>
        <dbReference type="EMBL" id="ACC83786.1"/>
    </source>
</evidence>
<evidence type="ECO:0000256" key="14">
    <source>
        <dbReference type="ARBA" id="ARBA00023136"/>
    </source>
</evidence>
<dbReference type="GO" id="GO:0000155">
    <property type="term" value="F:phosphorelay sensor kinase activity"/>
    <property type="evidence" value="ECO:0007669"/>
    <property type="project" value="InterPro"/>
</dbReference>
<dbReference type="PhylomeDB" id="B2J5Q4"/>
<evidence type="ECO:0000256" key="11">
    <source>
        <dbReference type="ARBA" id="ARBA00022840"/>
    </source>
</evidence>
<dbReference type="CDD" id="cd17546">
    <property type="entry name" value="REC_hyHK_CKI1_RcsC-like"/>
    <property type="match status" value="1"/>
</dbReference>
<feature type="domain" description="HAMP" evidence="22">
    <location>
        <begin position="374"/>
        <end position="426"/>
    </location>
</feature>
<evidence type="ECO:0000259" key="20">
    <source>
        <dbReference type="PROSITE" id="PS50109"/>
    </source>
</evidence>
<dbReference type="Gene3D" id="6.10.340.10">
    <property type="match status" value="1"/>
</dbReference>
<dbReference type="PRINTS" id="PR00344">
    <property type="entry name" value="BCTRLSENSOR"/>
</dbReference>
<keyword evidence="6 17" id="KW-0597">Phosphoprotein</keyword>
<keyword evidence="24" id="KW-1185">Reference proteome</keyword>
<evidence type="ECO:0000256" key="17">
    <source>
        <dbReference type="PROSITE-ProRule" id="PRU00169"/>
    </source>
</evidence>
<keyword evidence="9" id="KW-0547">Nucleotide-binding</keyword>
<dbReference type="EC" id="2.7.13.3" evidence="4"/>
<evidence type="ECO:0000256" key="5">
    <source>
        <dbReference type="ARBA" id="ARBA00022475"/>
    </source>
</evidence>
<evidence type="ECO:0000256" key="1">
    <source>
        <dbReference type="ARBA" id="ARBA00000085"/>
    </source>
</evidence>
<feature type="domain" description="Histidine kinase" evidence="20">
    <location>
        <begin position="473"/>
        <end position="691"/>
    </location>
</feature>
<dbReference type="InterPro" id="IPR003594">
    <property type="entry name" value="HATPase_dom"/>
</dbReference>
<evidence type="ECO:0000256" key="7">
    <source>
        <dbReference type="ARBA" id="ARBA00022679"/>
    </source>
</evidence>
<comment type="subcellular location">
    <subcellularLocation>
        <location evidence="2">Cell membrane</location>
        <topology evidence="2">Multi-pass membrane protein</topology>
    </subcellularLocation>
</comment>
<evidence type="ECO:0000313" key="24">
    <source>
        <dbReference type="Proteomes" id="UP000001191"/>
    </source>
</evidence>
<dbReference type="PROSITE" id="PS50110">
    <property type="entry name" value="RESPONSE_REGULATORY"/>
    <property type="match status" value="1"/>
</dbReference>
<evidence type="ECO:0000256" key="15">
    <source>
        <dbReference type="ARBA" id="ARBA00023306"/>
    </source>
</evidence>
<dbReference type="SUPFAM" id="SSF158472">
    <property type="entry name" value="HAMP domain-like"/>
    <property type="match status" value="1"/>
</dbReference>
<feature type="coiled-coil region" evidence="18">
    <location>
        <begin position="425"/>
        <end position="459"/>
    </location>
</feature>
<comment type="similarity">
    <text evidence="3">In the N-terminal section; belongs to the phytochrome family.</text>
</comment>
<feature type="domain" description="Response regulatory" evidence="21">
    <location>
        <begin position="724"/>
        <end position="840"/>
    </location>
</feature>
<name>B2J5Q4_NOSP7</name>
<dbReference type="KEGG" id="npu:Npun_F5479"/>
<dbReference type="Pfam" id="PF00672">
    <property type="entry name" value="HAMP"/>
    <property type="match status" value="1"/>
</dbReference>
<keyword evidence="15" id="KW-0131">Cell cycle</keyword>
<evidence type="ECO:0000256" key="12">
    <source>
        <dbReference type="ARBA" id="ARBA00022989"/>
    </source>
</evidence>
<dbReference type="Pfam" id="PF00072">
    <property type="entry name" value="Response_reg"/>
    <property type="match status" value="1"/>
</dbReference>
<dbReference type="CDD" id="cd00082">
    <property type="entry name" value="HisKA"/>
    <property type="match status" value="1"/>
</dbReference>
<dbReference type="Gene3D" id="3.30.565.10">
    <property type="entry name" value="Histidine kinase-like ATPase, C-terminal domain"/>
    <property type="match status" value="1"/>
</dbReference>
<dbReference type="SMART" id="SM00387">
    <property type="entry name" value="HATPase_c"/>
    <property type="match status" value="1"/>
</dbReference>
<evidence type="ECO:0000256" key="6">
    <source>
        <dbReference type="ARBA" id="ARBA00022553"/>
    </source>
</evidence>
<dbReference type="Pfam" id="PF02743">
    <property type="entry name" value="dCache_1"/>
    <property type="match status" value="1"/>
</dbReference>
<dbReference type="SUPFAM" id="SSF47384">
    <property type="entry name" value="Homodimeric domain of signal transducing histidine kinase"/>
    <property type="match status" value="1"/>
</dbReference>
<keyword evidence="11" id="KW-0067">ATP-binding</keyword>
<dbReference type="SMART" id="SM00304">
    <property type="entry name" value="HAMP"/>
    <property type="match status" value="1"/>
</dbReference>
<dbReference type="GO" id="GO:0005886">
    <property type="term" value="C:plasma membrane"/>
    <property type="evidence" value="ECO:0007669"/>
    <property type="project" value="UniProtKB-SubCell"/>
</dbReference>
<dbReference type="PROSITE" id="PS50109">
    <property type="entry name" value="HIS_KIN"/>
    <property type="match status" value="1"/>
</dbReference>
<sequence length="937" mass="105273">MMPSNNKNSPNKGNLPLRLVLVLPFVLQIFAAVGLTGYLSLRNGQQAVNDLASRLQREVSDRIDQHLDSYLNTARQLAEINGDAIDLKLLDTQDLEQLGHFFWKQMQLYNVGYISFGSKISEFASSGKFFDDGRITVSEVSQRRNGDRDEHLYNADAQGNRVSLAIVNKNYNFAKESWYADTVKAGKPIWSKIYQWETSPETLSVSANRPVYDRDKNLIGVIGIDQRLSQISNFLRSLKASPSAKTFILERNGLIVASSSTEQPYKLINGKPKRLQASDSSDLLIRAATTHLIEHLGNFSNIKENQQLDFILNHERQFVQVTPWRDEWGLDLLVVVAVPESDFMGQINANTHTTILLCLGALTLATILGVYTSRWIARPILHLSQASESIAAGELNQQVEIPSVNELGRLAQSFNRMAQQLRDSFTTIEQTNQQLAKTNEELESRVEERTHELKEAKLTADAANHAKSDFLANMSHELRTPLNGILGYAQILARTASDEKQQRGIDIIYQCGSHLLTLINDILDLSKIEAGKLELQLVPFYLPAFLQSVVEICRIKAEQKSIEFIYQPPENSAMGIVADEKRLRQVLINLLGNAIKFTDKGSVTFRVEVLLGDITNLRFYIQDTGIGMSPQQLEKIFLPFEQVGDSKRQSEGTGLGLAISQRFVELMASKIQVESQLGVGSKFFFNIDCAIATDWVQANSLTSSGRIIGYAGVGKTSVKENRKKILIVDDRWENRSVIVNLLEPLGFEVIEASNGQEGLEKITRDRPDTIICDLAMPVMDGWEMLKQLRQSETLRDAIVIVSSASVFENDRQKSLDAGGNDFLAKPVQADELYAVLAKQLQLDWIYKDTNIKYPIDTAASTKTIVIPSSSDLKGLLEHVETGYFRGIREELDRLAQLDEQYQPFIRELRELVKGFNIQTVRHFLQESINQSQESTKI</sequence>
<evidence type="ECO:0000256" key="8">
    <source>
        <dbReference type="ARBA" id="ARBA00022692"/>
    </source>
</evidence>
<dbReference type="Gene3D" id="1.10.287.130">
    <property type="match status" value="1"/>
</dbReference>
<evidence type="ECO:0000256" key="3">
    <source>
        <dbReference type="ARBA" id="ARBA00006402"/>
    </source>
</evidence>
<evidence type="ECO:0000256" key="19">
    <source>
        <dbReference type="SAM" id="Phobius"/>
    </source>
</evidence>
<reference evidence="24" key="1">
    <citation type="submission" date="2008-04" db="EMBL/GenBank/DDBJ databases">
        <title>Complete sequence of chromosome of Nostoc punctiforme ATCC 29133.</title>
        <authorList>
            <consortium name="US DOE Joint Genome Institute"/>
            <person name="Copeland A."/>
            <person name="Lucas S."/>
            <person name="Lapidus A."/>
            <person name="Glavina del Rio T."/>
            <person name="Dalin E."/>
            <person name="Tice H."/>
            <person name="Pitluck S."/>
            <person name="Chain P."/>
            <person name="Malfatti S."/>
            <person name="Shin M."/>
            <person name="Vergez L."/>
            <person name="Schmutz J."/>
            <person name="Larimer F."/>
            <person name="Land M."/>
            <person name="Hauser L."/>
            <person name="Kyrpides N."/>
            <person name="Kim E."/>
            <person name="Meeks J.C."/>
            <person name="Elhai J."/>
            <person name="Campbell E.L."/>
            <person name="Thiel T."/>
            <person name="Longmire J."/>
            <person name="Potts M."/>
            <person name="Atlas R."/>
        </authorList>
    </citation>
    <scope>NUCLEOTIDE SEQUENCE [LARGE SCALE GENOMIC DNA]</scope>
    <source>
        <strain evidence="24">ATCC 29133 / PCC 73102</strain>
    </source>
</reference>
<dbReference type="STRING" id="63737.Npun_F5479"/>
<dbReference type="SMART" id="SM00448">
    <property type="entry name" value="REC"/>
    <property type="match status" value="1"/>
</dbReference>
<feature type="transmembrane region" description="Helical" evidence="19">
    <location>
        <begin position="354"/>
        <end position="377"/>
    </location>
</feature>
<dbReference type="InterPro" id="IPR033479">
    <property type="entry name" value="dCache_1"/>
</dbReference>
<feature type="transmembrane region" description="Helical" evidence="19">
    <location>
        <begin position="20"/>
        <end position="41"/>
    </location>
</feature>
<dbReference type="Proteomes" id="UP000001191">
    <property type="component" value="Chromosome"/>
</dbReference>
<dbReference type="eggNOG" id="COG5000">
    <property type="taxonomic scope" value="Bacteria"/>
</dbReference>